<evidence type="ECO:0008006" key="4">
    <source>
        <dbReference type="Google" id="ProtNLM"/>
    </source>
</evidence>
<gene>
    <name evidence="2" type="ORF">OM960_23925</name>
</gene>
<dbReference type="RefSeq" id="WP_264773744.1">
    <property type="nucleotide sequence ID" value="NZ_JAPDOG010000049.1"/>
</dbReference>
<protein>
    <recommendedName>
        <fullName evidence="4">7-cyano-7-deazaguanine synthase</fullName>
    </recommendedName>
</protein>
<keyword evidence="3" id="KW-1185">Reference proteome</keyword>
<reference evidence="2 3" key="1">
    <citation type="submission" date="2022-10" db="EMBL/GenBank/DDBJ databases">
        <title>Defluviimonas sp. CAU 1641 isolated from mud.</title>
        <authorList>
            <person name="Kim W."/>
        </authorList>
    </citation>
    <scope>NUCLEOTIDE SEQUENCE [LARGE SCALE GENOMIC DNA]</scope>
    <source>
        <strain evidence="2 3">CAU 1641</strain>
    </source>
</reference>
<evidence type="ECO:0000256" key="1">
    <source>
        <dbReference type="SAM" id="MobiDB-lite"/>
    </source>
</evidence>
<dbReference type="Gene3D" id="3.40.50.620">
    <property type="entry name" value="HUPs"/>
    <property type="match status" value="1"/>
</dbReference>
<feature type="region of interest" description="Disordered" evidence="1">
    <location>
        <begin position="628"/>
        <end position="647"/>
    </location>
</feature>
<dbReference type="Proteomes" id="UP001207582">
    <property type="component" value="Unassembled WGS sequence"/>
</dbReference>
<evidence type="ECO:0000313" key="3">
    <source>
        <dbReference type="Proteomes" id="UP001207582"/>
    </source>
</evidence>
<sequence length="647" mass="71750">MPEALVEYRGRKGLKRFPVIFEGKDRTFTISPDRIEAQLVSAMSPKLRDLLEIACAVFAADSEFSRGGPVRNNMGEAWSRDFSFTLPVRCPEVWEKPDVQRALVEAVEFLTGDNVAFRFVPKADEVRAIDFLPFETSGSAFHATEVILFSGGLDSFAGALEALTTRNGNIVLVTHRSAQKAIPRQIDLGNYLKKRFPGRVLHIQIQAIRKGHEGRETTQRSRSLLFAALGYAVAQMLGASRVSFYENGVVSQNLPISPQVIGTMATRTTHPLALVRLEKLLHAIDETQIPIRNGFEWLTKKEVVEKIAAHDAADCITRAVSCTRLRDQDLIKTHCGECSQCLDRRFAILAAGLAQHDDAIHYRTDVLRGERETDLARTMAIDWSRHAWRLADLSIEEFYQTFTSEVSRVLEGHPFLSMAEALRRTHAMQQRHSAVVRKVFQAEAAGVFDESVPDTALLKLFGSARLSLTEPVTASAPAYRSIPEAERPEPDDNEFCLDRLEVAFYSAGNRPVVEIFRLGAVPGAPASVAHALKADFEKDRDAGLEASEFRYIPPGRIALPKGATKASVHQNVSRCRQAFDDYYLALFGEHLPDNFLIQSKVLAGYRLDPEIRIVGRHQVGPTELLVNRERGETGPSAIPSGLSAPGA</sequence>
<dbReference type="InterPro" id="IPR014729">
    <property type="entry name" value="Rossmann-like_a/b/a_fold"/>
</dbReference>
<dbReference type="EMBL" id="JAPDOG010000049">
    <property type="protein sequence ID" value="MCW3784572.1"/>
    <property type="molecule type" value="Genomic_DNA"/>
</dbReference>
<name>A0ABT3JA51_9RHOB</name>
<dbReference type="SUPFAM" id="SSF52402">
    <property type="entry name" value="Adenine nucleotide alpha hydrolases-like"/>
    <property type="match status" value="1"/>
</dbReference>
<organism evidence="2 3">
    <name type="scientific">Defluviimonas salinarum</name>
    <dbReference type="NCBI Taxonomy" id="2992147"/>
    <lineage>
        <taxon>Bacteria</taxon>
        <taxon>Pseudomonadati</taxon>
        <taxon>Pseudomonadota</taxon>
        <taxon>Alphaproteobacteria</taxon>
        <taxon>Rhodobacterales</taxon>
        <taxon>Paracoccaceae</taxon>
        <taxon>Albidovulum</taxon>
    </lineage>
</organism>
<proteinExistence type="predicted"/>
<comment type="caution">
    <text evidence="2">The sequence shown here is derived from an EMBL/GenBank/DDBJ whole genome shotgun (WGS) entry which is preliminary data.</text>
</comment>
<accession>A0ABT3JA51</accession>
<evidence type="ECO:0000313" key="2">
    <source>
        <dbReference type="EMBL" id="MCW3784572.1"/>
    </source>
</evidence>